<gene>
    <name evidence="2" type="ORF">C7438_0405</name>
</gene>
<name>A0A660L6B0_9BACL</name>
<organism evidence="2 3">
    <name type="scientific">Brockia lithotrophica</name>
    <dbReference type="NCBI Taxonomy" id="933949"/>
    <lineage>
        <taxon>Bacteria</taxon>
        <taxon>Bacillati</taxon>
        <taxon>Bacillota</taxon>
        <taxon>Bacilli</taxon>
        <taxon>Bacillales</taxon>
        <taxon>Bacillales Family X. Incertae Sedis</taxon>
        <taxon>Brockia</taxon>
    </lineage>
</organism>
<proteinExistence type="predicted"/>
<dbReference type="AlphaFoldDB" id="A0A660L6B0"/>
<accession>A0A660L6B0</accession>
<comment type="caution">
    <text evidence="2">The sequence shown here is derived from an EMBL/GenBank/DDBJ whole genome shotgun (WGS) entry which is preliminary data.</text>
</comment>
<keyword evidence="3" id="KW-1185">Reference proteome</keyword>
<protein>
    <submittedName>
        <fullName evidence="2">Uncharacterized protein YqhG</fullName>
    </submittedName>
</protein>
<evidence type="ECO:0000313" key="3">
    <source>
        <dbReference type="Proteomes" id="UP000267019"/>
    </source>
</evidence>
<dbReference type="RefSeq" id="WP_170143484.1">
    <property type="nucleotide sequence ID" value="NZ_RBIJ01000001.1"/>
</dbReference>
<reference evidence="2 3" key="1">
    <citation type="submission" date="2018-10" db="EMBL/GenBank/DDBJ databases">
        <title>Genomic Encyclopedia of Type Strains, Phase IV (KMG-IV): sequencing the most valuable type-strain genomes for metagenomic binning, comparative biology and taxonomic classification.</title>
        <authorList>
            <person name="Goeker M."/>
        </authorList>
    </citation>
    <scope>NUCLEOTIDE SEQUENCE [LARGE SCALE GENOMIC DNA]</scope>
    <source>
        <strain evidence="2 3">DSM 22653</strain>
    </source>
</reference>
<evidence type="ECO:0000313" key="2">
    <source>
        <dbReference type="EMBL" id="RKQ88764.1"/>
    </source>
</evidence>
<dbReference type="Pfam" id="PF11079">
    <property type="entry name" value="YqhG"/>
    <property type="match status" value="1"/>
</dbReference>
<dbReference type="InterPro" id="IPR024562">
    <property type="entry name" value="YqhG"/>
</dbReference>
<sequence>MDPKTLRFLTAEYFRRTGSEILEEDDVLLRVRLSREADLELGYRPMYWSFVDAGNLKPEPLEKTYRFYAPGSDARPSPPSPYGGGEEWLTPTSERLRRILRALARRGSAVRLFEYEEGGGTLAPWYAFTVRVGLFREVAREYVASYGYDAVRGEIVPEFWGRLLDLSLGSEPPPYTRLLPAIRSGEGAARSVVEYVLQEIRGDLGWAEEARARLAEEMRRLDSASLPPPPAKTKSGVSRWEVVESQDASAPKEEPSAKPEFGFDPEKEREDLLRRYRPRIRLSLVQVALVYLAKDPRALPARELAPEPLRRLAERLSGRKSP</sequence>
<dbReference type="EMBL" id="RBIJ01000001">
    <property type="protein sequence ID" value="RKQ88764.1"/>
    <property type="molecule type" value="Genomic_DNA"/>
</dbReference>
<feature type="region of interest" description="Disordered" evidence="1">
    <location>
        <begin position="220"/>
        <end position="268"/>
    </location>
</feature>
<dbReference type="Proteomes" id="UP000267019">
    <property type="component" value="Unassembled WGS sequence"/>
</dbReference>
<evidence type="ECO:0000256" key="1">
    <source>
        <dbReference type="SAM" id="MobiDB-lite"/>
    </source>
</evidence>